<comment type="caution">
    <text evidence="1">The sequence shown here is derived from an EMBL/GenBank/DDBJ whole genome shotgun (WGS) entry which is preliminary data.</text>
</comment>
<evidence type="ECO:0000313" key="2">
    <source>
        <dbReference type="Proteomes" id="UP001172386"/>
    </source>
</evidence>
<proteinExistence type="predicted"/>
<gene>
    <name evidence="1" type="ORF">H2198_003979</name>
</gene>
<protein>
    <submittedName>
        <fullName evidence="1">Uncharacterized protein</fullName>
    </submittedName>
</protein>
<dbReference type="EMBL" id="JAPDRQ010000056">
    <property type="protein sequence ID" value="KAJ9658010.1"/>
    <property type="molecule type" value="Genomic_DNA"/>
</dbReference>
<reference evidence="1" key="1">
    <citation type="submission" date="2022-10" db="EMBL/GenBank/DDBJ databases">
        <title>Culturing micro-colonial fungi from biological soil crusts in the Mojave desert and describing Neophaeococcomyces mojavensis, and introducing the new genera and species Taxawa tesnikishii.</title>
        <authorList>
            <person name="Kurbessoian T."/>
            <person name="Stajich J.E."/>
        </authorList>
    </citation>
    <scope>NUCLEOTIDE SEQUENCE</scope>
    <source>
        <strain evidence="1">JES_112</strain>
    </source>
</reference>
<dbReference type="Proteomes" id="UP001172386">
    <property type="component" value="Unassembled WGS sequence"/>
</dbReference>
<keyword evidence="2" id="KW-1185">Reference proteome</keyword>
<sequence length="500" mass="56490">MPIDVNPGSLSSFSRLPHELQLIILRLVFINDPTEYLTYLGDGEADILPLDSKREQLKRVRCMNRIFCDAVNPAVFASIHISASRASLRRARNIAESSFAGYVREIVYHDGTFVHQNPNPKQFLSTLASHRRRQDYPAELKGLNGKELHVHYLEEIEEAKLFEGFRSPQMNNIFRSLPNLVTIVCKTYHNEWNDPETSAYTLRRTGLSYLPLGNPITYSYIVDFLKTSRAYNIRALNLSLFPPAALGHLVSYDYHATSADSGKERTTALSHLKAWLKELRYLKLGTNHGENYGLPPKGTNSWNNDTDLFLQACDSLTNLELTYGFATWYRDPLLPPGTVPNLQTLTLSNETFTSKLLKDCLLSLSSSLRHINFQDIELVGNSWPVINSKLDESIVQLLYDVSPKMSLQSCTGVGTVECCKTGSRGAFNTCLGHVPGKEVMVKKVQEAVCHRRPWPRFENSTKGLSASSKISREVAFFQSHWDDMVDLFEVQTVTPVVMHL</sequence>
<evidence type="ECO:0000313" key="1">
    <source>
        <dbReference type="EMBL" id="KAJ9658010.1"/>
    </source>
</evidence>
<name>A0ACC3A9W8_9EURO</name>
<accession>A0ACC3A9W8</accession>
<organism evidence="1 2">
    <name type="scientific">Neophaeococcomyces mojaviensis</name>
    <dbReference type="NCBI Taxonomy" id="3383035"/>
    <lineage>
        <taxon>Eukaryota</taxon>
        <taxon>Fungi</taxon>
        <taxon>Dikarya</taxon>
        <taxon>Ascomycota</taxon>
        <taxon>Pezizomycotina</taxon>
        <taxon>Eurotiomycetes</taxon>
        <taxon>Chaetothyriomycetidae</taxon>
        <taxon>Chaetothyriales</taxon>
        <taxon>Chaetothyriales incertae sedis</taxon>
        <taxon>Neophaeococcomyces</taxon>
    </lineage>
</organism>